<dbReference type="PROSITE" id="PS50112">
    <property type="entry name" value="PAS"/>
    <property type="match status" value="1"/>
</dbReference>
<dbReference type="CDD" id="cd00130">
    <property type="entry name" value="PAS"/>
    <property type="match status" value="1"/>
</dbReference>
<dbReference type="NCBIfam" id="TIGR00229">
    <property type="entry name" value="sensory_box"/>
    <property type="match status" value="1"/>
</dbReference>
<keyword evidence="9" id="KW-0175">Coiled coil</keyword>
<keyword evidence="8" id="KW-0902">Two-component regulatory system</keyword>
<dbReference type="PROSITE" id="PS50113">
    <property type="entry name" value="PAC"/>
    <property type="match status" value="1"/>
</dbReference>
<evidence type="ECO:0000259" key="12">
    <source>
        <dbReference type="PROSITE" id="PS50112"/>
    </source>
</evidence>
<evidence type="ECO:0000256" key="2">
    <source>
        <dbReference type="ARBA" id="ARBA00012438"/>
    </source>
</evidence>
<dbReference type="InterPro" id="IPR036097">
    <property type="entry name" value="HisK_dim/P_sf"/>
</dbReference>
<protein>
    <recommendedName>
        <fullName evidence="2">histidine kinase</fullName>
        <ecNumber evidence="2">2.7.13.3</ecNumber>
    </recommendedName>
</protein>
<dbReference type="Gene3D" id="3.30.565.10">
    <property type="entry name" value="Histidine kinase-like ATPase, C-terminal domain"/>
    <property type="match status" value="1"/>
</dbReference>
<feature type="domain" description="PAS" evidence="12">
    <location>
        <begin position="227"/>
        <end position="266"/>
    </location>
</feature>
<evidence type="ECO:0000259" key="13">
    <source>
        <dbReference type="PROSITE" id="PS50113"/>
    </source>
</evidence>
<evidence type="ECO:0000259" key="11">
    <source>
        <dbReference type="PROSITE" id="PS50109"/>
    </source>
</evidence>
<evidence type="ECO:0000313" key="14">
    <source>
        <dbReference type="EMBL" id="NSL56887.1"/>
    </source>
</evidence>
<evidence type="ECO:0000256" key="1">
    <source>
        <dbReference type="ARBA" id="ARBA00000085"/>
    </source>
</evidence>
<keyword evidence="15" id="KW-1185">Reference proteome</keyword>
<dbReference type="Proteomes" id="UP000778523">
    <property type="component" value="Unassembled WGS sequence"/>
</dbReference>
<keyword evidence="10" id="KW-0472">Membrane</keyword>
<dbReference type="Pfam" id="PF02518">
    <property type="entry name" value="HATPase_c"/>
    <property type="match status" value="1"/>
</dbReference>
<feature type="domain" description="PAC" evidence="13">
    <location>
        <begin position="275"/>
        <end position="328"/>
    </location>
</feature>
<keyword evidence="6" id="KW-0418">Kinase</keyword>
<keyword evidence="7" id="KW-0067">ATP-binding</keyword>
<accession>A0ABX2IKP7</accession>
<reference evidence="14 15" key="1">
    <citation type="submission" date="2020-06" db="EMBL/GenBank/DDBJ databases">
        <title>Draft genome of Uliginosibacterium sp. IMCC34675.</title>
        <authorList>
            <person name="Song J."/>
        </authorList>
    </citation>
    <scope>NUCLEOTIDE SEQUENCE [LARGE SCALE GENOMIC DNA]</scope>
    <source>
        <strain evidence="14 15">IMCC34675</strain>
    </source>
</reference>
<evidence type="ECO:0000256" key="9">
    <source>
        <dbReference type="SAM" id="Coils"/>
    </source>
</evidence>
<evidence type="ECO:0000256" key="8">
    <source>
        <dbReference type="ARBA" id="ARBA00023012"/>
    </source>
</evidence>
<dbReference type="SUPFAM" id="SSF47384">
    <property type="entry name" value="Homodimeric domain of signal transducing histidine kinase"/>
    <property type="match status" value="1"/>
</dbReference>
<dbReference type="InterPro" id="IPR013767">
    <property type="entry name" value="PAS_fold"/>
</dbReference>
<dbReference type="PANTHER" id="PTHR43065">
    <property type="entry name" value="SENSOR HISTIDINE KINASE"/>
    <property type="match status" value="1"/>
</dbReference>
<dbReference type="Gene3D" id="3.30.450.20">
    <property type="entry name" value="PAS domain"/>
    <property type="match status" value="1"/>
</dbReference>
<keyword evidence="5" id="KW-0547">Nucleotide-binding</keyword>
<feature type="domain" description="Histidine kinase" evidence="11">
    <location>
        <begin position="380"/>
        <end position="612"/>
    </location>
</feature>
<dbReference type="Pfam" id="PF00989">
    <property type="entry name" value="PAS"/>
    <property type="match status" value="1"/>
</dbReference>
<dbReference type="InterPro" id="IPR000700">
    <property type="entry name" value="PAS-assoc_C"/>
</dbReference>
<dbReference type="InterPro" id="IPR003661">
    <property type="entry name" value="HisK_dim/P_dom"/>
</dbReference>
<dbReference type="EC" id="2.7.13.3" evidence="2"/>
<dbReference type="CDD" id="cd00082">
    <property type="entry name" value="HisKA"/>
    <property type="match status" value="1"/>
</dbReference>
<dbReference type="PROSITE" id="PS50109">
    <property type="entry name" value="HIS_KIN"/>
    <property type="match status" value="1"/>
</dbReference>
<dbReference type="PRINTS" id="PR00344">
    <property type="entry name" value="BCTRLSENSOR"/>
</dbReference>
<feature type="transmembrane region" description="Helical" evidence="10">
    <location>
        <begin position="23"/>
        <end position="45"/>
    </location>
</feature>
<evidence type="ECO:0000256" key="6">
    <source>
        <dbReference type="ARBA" id="ARBA00022777"/>
    </source>
</evidence>
<evidence type="ECO:0000256" key="3">
    <source>
        <dbReference type="ARBA" id="ARBA00022553"/>
    </source>
</evidence>
<comment type="catalytic activity">
    <reaction evidence="1">
        <text>ATP + protein L-histidine = ADP + protein N-phospho-L-histidine.</text>
        <dbReference type="EC" id="2.7.13.3"/>
    </reaction>
</comment>
<gene>
    <name evidence="14" type="ORF">HJ583_017790</name>
</gene>
<dbReference type="InterPro" id="IPR003594">
    <property type="entry name" value="HATPase_dom"/>
</dbReference>
<dbReference type="EMBL" id="JABCSC020000006">
    <property type="protein sequence ID" value="NSL56887.1"/>
    <property type="molecule type" value="Genomic_DNA"/>
</dbReference>
<evidence type="ECO:0000313" key="15">
    <source>
        <dbReference type="Proteomes" id="UP000778523"/>
    </source>
</evidence>
<dbReference type="InterPro" id="IPR004358">
    <property type="entry name" value="Sig_transdc_His_kin-like_C"/>
</dbReference>
<dbReference type="InterPro" id="IPR036890">
    <property type="entry name" value="HATPase_C_sf"/>
</dbReference>
<dbReference type="RefSeq" id="WP_170023172.1">
    <property type="nucleotide sequence ID" value="NZ_JABCSC020000006.1"/>
</dbReference>
<keyword evidence="10" id="KW-1133">Transmembrane helix</keyword>
<keyword evidence="10" id="KW-0812">Transmembrane</keyword>
<keyword evidence="4" id="KW-0808">Transferase</keyword>
<evidence type="ECO:0000256" key="4">
    <source>
        <dbReference type="ARBA" id="ARBA00022679"/>
    </source>
</evidence>
<comment type="caution">
    <text evidence="14">The sequence shown here is derived from an EMBL/GenBank/DDBJ whole genome shotgun (WGS) entry which is preliminary data.</text>
</comment>
<dbReference type="InterPro" id="IPR035965">
    <property type="entry name" value="PAS-like_dom_sf"/>
</dbReference>
<feature type="transmembrane region" description="Helical" evidence="10">
    <location>
        <begin position="52"/>
        <end position="71"/>
    </location>
</feature>
<evidence type="ECO:0000256" key="7">
    <source>
        <dbReference type="ARBA" id="ARBA00022840"/>
    </source>
</evidence>
<evidence type="ECO:0000256" key="5">
    <source>
        <dbReference type="ARBA" id="ARBA00022741"/>
    </source>
</evidence>
<dbReference type="InterPro" id="IPR000014">
    <property type="entry name" value="PAS"/>
</dbReference>
<dbReference type="SUPFAM" id="SSF55874">
    <property type="entry name" value="ATPase domain of HSP90 chaperone/DNA topoisomerase II/histidine kinase"/>
    <property type="match status" value="1"/>
</dbReference>
<dbReference type="SMART" id="SM00387">
    <property type="entry name" value="HATPase_c"/>
    <property type="match status" value="1"/>
</dbReference>
<dbReference type="Gene3D" id="1.10.287.130">
    <property type="match status" value="1"/>
</dbReference>
<organism evidence="14 15">
    <name type="scientific">Uliginosibacterium aquaticum</name>
    <dbReference type="NCBI Taxonomy" id="2731212"/>
    <lineage>
        <taxon>Bacteria</taxon>
        <taxon>Pseudomonadati</taxon>
        <taxon>Pseudomonadota</taxon>
        <taxon>Betaproteobacteria</taxon>
        <taxon>Rhodocyclales</taxon>
        <taxon>Zoogloeaceae</taxon>
        <taxon>Uliginosibacterium</taxon>
    </lineage>
</organism>
<keyword evidence="3" id="KW-0597">Phosphoprotein</keyword>
<feature type="coiled-coil region" evidence="9">
    <location>
        <begin position="319"/>
        <end position="364"/>
    </location>
</feature>
<dbReference type="InterPro" id="IPR005467">
    <property type="entry name" value="His_kinase_dom"/>
</dbReference>
<sequence length="622" mass="68285">MKLTQESGSDSDEELLARQATGLLRMIILLTLSLGVGLGLLVVLGNEQPLPLGWAVVFGLALLCGVSLLLLEHYPPAVARRTFTWGFTSLIVLQCLLVNGIRSPIAALLPVVVMLSAWSGRQRETLALGLFALSALGLMAGLDSIFWPQQKPRSALNFWASYAFCIITGSIIASRIAYTLQGHYSRQKQLGEQLADQVREMQQAREKFSTFFFMNPVPVSITSLSTGRYVEVNPAWEKIGGWTGEELRGRNSLDLGIWVTPEEREEWIAEFSAAGRLSNRLTRFRLRDGSIRYFLASSEVINYEGERCVFAAFIDITEQREAEARLRELNVKLEEHVAERTRSLAEANQSLARSLETLQQTQDELVHAETMASLGSMVAGISHELNTPIGNALTVSTALQDQVRDFSERIRREPITKQALFDFLGDQHTGADLVAQSLLRAAELVTSFKQVAVDQASERRRGFDLAGAMGDILSTLRPMFKHKPIELRVDLAPGIAMDSYPGPLGQVISNLTQNAILHGLDGADHGTVSIETRAVGTERLEIVVSDNGRGIAAEHLPRIFDPFFTTRLGRGGSGLGLSITHRLVTTILGGSISVRSTEGEGASFRLELPRIAPQREEVADDA</sequence>
<dbReference type="SUPFAM" id="SSF55785">
    <property type="entry name" value="PYP-like sensor domain (PAS domain)"/>
    <property type="match status" value="1"/>
</dbReference>
<feature type="transmembrane region" description="Helical" evidence="10">
    <location>
        <begin position="127"/>
        <end position="147"/>
    </location>
</feature>
<name>A0ABX2IKP7_9RHOO</name>
<feature type="transmembrane region" description="Helical" evidence="10">
    <location>
        <begin position="91"/>
        <end position="115"/>
    </location>
</feature>
<feature type="transmembrane region" description="Helical" evidence="10">
    <location>
        <begin position="159"/>
        <end position="178"/>
    </location>
</feature>
<evidence type="ECO:0000256" key="10">
    <source>
        <dbReference type="SAM" id="Phobius"/>
    </source>
</evidence>
<proteinExistence type="predicted"/>